<keyword evidence="1" id="KW-0732">Signal</keyword>
<accession>A0A975SMR9</accession>
<evidence type="ECO:0000313" key="2">
    <source>
        <dbReference type="EMBL" id="QWT49206.1"/>
    </source>
</evidence>
<proteinExistence type="predicted"/>
<sequence>MSPLPSVPRPFLSRRLALGAALLLAANLGLAQTPSAPDPAQAAFIARFTPEVQARLLALPPPMLARMVRTMSGGRPPGPEDQRFTLRQVMVQMLADYQAIGAALAMDNGPLAARNARRLVDHPAPVGYLFPYIGPERITAANFQALPAFLDGVFGEAERLAKDGEKGNLVQASQRYGDILKSCIACHAVFRGTPGVSPYLRPAPEAPKAP</sequence>
<dbReference type="EMBL" id="CP064782">
    <property type="protein sequence ID" value="QWT49206.1"/>
    <property type="molecule type" value="Genomic_DNA"/>
</dbReference>
<dbReference type="AlphaFoldDB" id="A0A975SMR9"/>
<gene>
    <name evidence="2" type="ORF">Azoinq_00875</name>
</gene>
<reference evidence="2" key="1">
    <citation type="submission" date="2020-11" db="EMBL/GenBank/DDBJ databases">
        <title>Azospira inquinata sp. nov.</title>
        <authorList>
            <person name="Moe W.M."/>
            <person name="Mikes M.C."/>
        </authorList>
    </citation>
    <scope>NUCLEOTIDE SEQUENCE</scope>
    <source>
        <strain evidence="2">Azo-3</strain>
    </source>
</reference>
<evidence type="ECO:0000313" key="3">
    <source>
        <dbReference type="Proteomes" id="UP000683428"/>
    </source>
</evidence>
<keyword evidence="3" id="KW-1185">Reference proteome</keyword>
<evidence type="ECO:0000256" key="1">
    <source>
        <dbReference type="SAM" id="SignalP"/>
    </source>
</evidence>
<feature type="chain" id="PRO_5037516467" description="Cytochrome c" evidence="1">
    <location>
        <begin position="32"/>
        <end position="210"/>
    </location>
</feature>
<evidence type="ECO:0008006" key="4">
    <source>
        <dbReference type="Google" id="ProtNLM"/>
    </source>
</evidence>
<dbReference type="KEGG" id="aiq:Azoinq_00875"/>
<feature type="signal peptide" evidence="1">
    <location>
        <begin position="1"/>
        <end position="31"/>
    </location>
</feature>
<dbReference type="RefSeq" id="WP_216127837.1">
    <property type="nucleotide sequence ID" value="NZ_CP064782.1"/>
</dbReference>
<protein>
    <recommendedName>
        <fullName evidence="4">Cytochrome c</fullName>
    </recommendedName>
</protein>
<dbReference type="PROSITE" id="PS51318">
    <property type="entry name" value="TAT"/>
    <property type="match status" value="1"/>
</dbReference>
<dbReference type="InterPro" id="IPR006311">
    <property type="entry name" value="TAT_signal"/>
</dbReference>
<organism evidence="2 3">
    <name type="scientific">Azospira inquinata</name>
    <dbReference type="NCBI Taxonomy" id="2785627"/>
    <lineage>
        <taxon>Bacteria</taxon>
        <taxon>Pseudomonadati</taxon>
        <taxon>Pseudomonadota</taxon>
        <taxon>Betaproteobacteria</taxon>
        <taxon>Rhodocyclales</taxon>
        <taxon>Rhodocyclaceae</taxon>
        <taxon>Azospira</taxon>
    </lineage>
</organism>
<name>A0A975SMR9_9RHOO</name>
<dbReference type="Proteomes" id="UP000683428">
    <property type="component" value="Chromosome"/>
</dbReference>